<sequence length="100" mass="10622">MKRAQWHILSVVFLGIVLAGCGVGSRTAAPSPQTSSVVSDSAHAQISSPQQDPVHITVQQGHGSLTVHVTTSRHVSSATAHQLQSDVQQLNQLLQQLQNP</sequence>
<comment type="caution">
    <text evidence="2">The sequence shown here is derived from an EMBL/GenBank/DDBJ whole genome shotgun (WGS) entry which is preliminary data.</text>
</comment>
<evidence type="ECO:0000313" key="3">
    <source>
        <dbReference type="Proteomes" id="UP000242972"/>
    </source>
</evidence>
<dbReference type="EMBL" id="PXYW01000150">
    <property type="protein sequence ID" value="PSR25499.1"/>
    <property type="molecule type" value="Genomic_DNA"/>
</dbReference>
<dbReference type="AlphaFoldDB" id="A0A2T2WTC6"/>
<protein>
    <submittedName>
        <fullName evidence="2">Uncharacterized protein</fullName>
    </submittedName>
</protein>
<feature type="region of interest" description="Disordered" evidence="1">
    <location>
        <begin position="25"/>
        <end position="50"/>
    </location>
</feature>
<proteinExistence type="predicted"/>
<name>A0A2T2WTC6_9FIRM</name>
<dbReference type="PROSITE" id="PS51257">
    <property type="entry name" value="PROKAR_LIPOPROTEIN"/>
    <property type="match status" value="1"/>
</dbReference>
<evidence type="ECO:0000256" key="1">
    <source>
        <dbReference type="SAM" id="MobiDB-lite"/>
    </source>
</evidence>
<accession>A0A2T2WTC6</accession>
<reference evidence="2 3" key="1">
    <citation type="journal article" date="2014" name="BMC Genomics">
        <title>Comparison of environmental and isolate Sulfobacillus genomes reveals diverse carbon, sulfur, nitrogen, and hydrogen metabolisms.</title>
        <authorList>
            <person name="Justice N.B."/>
            <person name="Norman A."/>
            <person name="Brown C.T."/>
            <person name="Singh A."/>
            <person name="Thomas B.C."/>
            <person name="Banfield J.F."/>
        </authorList>
    </citation>
    <scope>NUCLEOTIDE SEQUENCE [LARGE SCALE GENOMIC DNA]</scope>
    <source>
        <strain evidence="2">AMDSBA4</strain>
    </source>
</reference>
<evidence type="ECO:0000313" key="2">
    <source>
        <dbReference type="EMBL" id="PSR25499.1"/>
    </source>
</evidence>
<organism evidence="2 3">
    <name type="scientific">Sulfobacillus benefaciens</name>
    <dbReference type="NCBI Taxonomy" id="453960"/>
    <lineage>
        <taxon>Bacteria</taxon>
        <taxon>Bacillati</taxon>
        <taxon>Bacillota</taxon>
        <taxon>Clostridia</taxon>
        <taxon>Eubacteriales</taxon>
        <taxon>Clostridiales Family XVII. Incertae Sedis</taxon>
        <taxon>Sulfobacillus</taxon>
    </lineage>
</organism>
<gene>
    <name evidence="2" type="ORF">C7B46_20600</name>
</gene>
<dbReference type="Proteomes" id="UP000242972">
    <property type="component" value="Unassembled WGS sequence"/>
</dbReference>
<feature type="compositionally biased region" description="Polar residues" evidence="1">
    <location>
        <begin position="28"/>
        <end position="50"/>
    </location>
</feature>